<dbReference type="Pfam" id="PF17765">
    <property type="entry name" value="MLTR_LBD"/>
    <property type="match status" value="1"/>
</dbReference>
<dbReference type="EMBL" id="BSSQ01000013">
    <property type="protein sequence ID" value="GLX68582.1"/>
    <property type="molecule type" value="Genomic_DNA"/>
</dbReference>
<reference evidence="2 3" key="1">
    <citation type="submission" date="2023-03" db="EMBL/GenBank/DDBJ databases">
        <title>Draft genome sequence of the bacteria which degrade cell wall of Tricholomamatutake.</title>
        <authorList>
            <person name="Konishi Y."/>
            <person name="Fukuta Y."/>
            <person name="Shirasaka N."/>
        </authorList>
    </citation>
    <scope>NUCLEOTIDE SEQUENCE [LARGE SCALE GENOMIC DNA]</scope>
    <source>
        <strain evidence="3">mu1</strain>
    </source>
</reference>
<dbReference type="InterPro" id="IPR001387">
    <property type="entry name" value="Cro/C1-type_HTH"/>
</dbReference>
<dbReference type="InterPro" id="IPR010982">
    <property type="entry name" value="Lambda_DNA-bd_dom_sf"/>
</dbReference>
<dbReference type="RefSeq" id="WP_284239323.1">
    <property type="nucleotide sequence ID" value="NZ_BSSQ01000013.1"/>
</dbReference>
<evidence type="ECO:0000313" key="3">
    <source>
        <dbReference type="Proteomes" id="UP001157114"/>
    </source>
</evidence>
<proteinExistence type="predicted"/>
<dbReference type="Gene3D" id="3.30.450.180">
    <property type="match status" value="1"/>
</dbReference>
<sequence>MTEISSRTPLAEFLRSRRERLSPEDVGLVAYGRRRTTGLRREEVAQLAHIGTSWYTSLEQGRDVNPSEEVLNNIALALRLTETERHHLHLLARPLQPEQQAEQELTPGLERMIQILEPNPAFIIGRYWDLLHGNKASELVFQLPPTDKPHYSRTNWMRHLLTLGSLESNSKDWEARVKILIAQFRADYARYPNDPRFKELIEEFMQTSPLFKDTWPLNDVQAITDHHKRKYDPLIGEMEFEHVTLQPTTNPDMRIMMFIASPDTADRLQQLISNRLHHSGLEPMR</sequence>
<dbReference type="SMART" id="SM00530">
    <property type="entry name" value="HTH_XRE"/>
    <property type="match status" value="1"/>
</dbReference>
<evidence type="ECO:0000313" key="2">
    <source>
        <dbReference type="EMBL" id="GLX68582.1"/>
    </source>
</evidence>
<dbReference type="SUPFAM" id="SSF47413">
    <property type="entry name" value="lambda repressor-like DNA-binding domains"/>
    <property type="match status" value="1"/>
</dbReference>
<dbReference type="Gene3D" id="1.10.260.40">
    <property type="entry name" value="lambda repressor-like DNA-binding domains"/>
    <property type="match status" value="1"/>
</dbReference>
<dbReference type="PROSITE" id="PS50943">
    <property type="entry name" value="HTH_CROC1"/>
    <property type="match status" value="1"/>
</dbReference>
<gene>
    <name evidence="2" type="ORF">MU1_29270</name>
</gene>
<dbReference type="CDD" id="cd00093">
    <property type="entry name" value="HTH_XRE"/>
    <property type="match status" value="1"/>
</dbReference>
<dbReference type="Pfam" id="PF13560">
    <property type="entry name" value="HTH_31"/>
    <property type="match status" value="1"/>
</dbReference>
<keyword evidence="3" id="KW-1185">Reference proteome</keyword>
<dbReference type="Proteomes" id="UP001157114">
    <property type="component" value="Unassembled WGS sequence"/>
</dbReference>
<evidence type="ECO:0000259" key="1">
    <source>
        <dbReference type="PROSITE" id="PS50943"/>
    </source>
</evidence>
<accession>A0ABQ6GFZ7</accession>
<name>A0ABQ6GFZ7_9BACL</name>
<dbReference type="PANTHER" id="PTHR35010">
    <property type="entry name" value="BLL4672 PROTEIN-RELATED"/>
    <property type="match status" value="1"/>
</dbReference>
<organism evidence="2 3">
    <name type="scientific">Paenibacillus glycanilyticus</name>
    <dbReference type="NCBI Taxonomy" id="126569"/>
    <lineage>
        <taxon>Bacteria</taxon>
        <taxon>Bacillati</taxon>
        <taxon>Bacillota</taxon>
        <taxon>Bacilli</taxon>
        <taxon>Bacillales</taxon>
        <taxon>Paenibacillaceae</taxon>
        <taxon>Paenibacillus</taxon>
    </lineage>
</organism>
<comment type="caution">
    <text evidence="2">The sequence shown here is derived from an EMBL/GenBank/DDBJ whole genome shotgun (WGS) entry which is preliminary data.</text>
</comment>
<feature type="domain" description="HTH cro/C1-type" evidence="1">
    <location>
        <begin position="38"/>
        <end position="85"/>
    </location>
</feature>
<dbReference type="InterPro" id="IPR041413">
    <property type="entry name" value="MLTR_LBD"/>
</dbReference>
<protein>
    <submittedName>
        <fullName evidence="2">Transcriptional regulator</fullName>
    </submittedName>
</protein>